<evidence type="ECO:0000256" key="2">
    <source>
        <dbReference type="ARBA" id="ARBA00007626"/>
    </source>
</evidence>
<reference evidence="7" key="1">
    <citation type="submission" date="2022-02" db="EMBL/GenBank/DDBJ databases">
        <authorList>
            <person name="Henning P.M."/>
            <person name="McCubbin A.G."/>
            <person name="Shore J.S."/>
        </authorList>
    </citation>
    <scope>NUCLEOTIDE SEQUENCE</scope>
    <source>
        <strain evidence="7">F60SS</strain>
        <tissue evidence="7">Leaves</tissue>
    </source>
</reference>
<evidence type="ECO:0000256" key="1">
    <source>
        <dbReference type="ARBA" id="ARBA00004173"/>
    </source>
</evidence>
<keyword evidence="8" id="KW-1185">Reference proteome</keyword>
<name>A0A9Q0JLZ1_9ROSI</name>
<dbReference type="FunFam" id="1.25.40.10:FF:000385">
    <property type="entry name" value="Pentatricopeptide repeat-containing protein mitochondrial"/>
    <property type="match status" value="1"/>
</dbReference>
<dbReference type="Gene3D" id="1.25.40.10">
    <property type="entry name" value="Tetratricopeptide repeat domain"/>
    <property type="match status" value="2"/>
</dbReference>
<dbReference type="Pfam" id="PF01535">
    <property type="entry name" value="PPR"/>
    <property type="match status" value="5"/>
</dbReference>
<gene>
    <name evidence="7" type="ORF">Tsubulata_046917</name>
</gene>
<dbReference type="GO" id="GO:0003729">
    <property type="term" value="F:mRNA binding"/>
    <property type="evidence" value="ECO:0007669"/>
    <property type="project" value="UniProtKB-ARBA"/>
</dbReference>
<feature type="repeat" description="PPR" evidence="6">
    <location>
        <begin position="128"/>
        <end position="162"/>
    </location>
</feature>
<dbReference type="InterPro" id="IPR002885">
    <property type="entry name" value="PPR_rpt"/>
</dbReference>
<dbReference type="PANTHER" id="PTHR45717">
    <property type="entry name" value="OS12G0527900 PROTEIN"/>
    <property type="match status" value="1"/>
</dbReference>
<dbReference type="SUPFAM" id="SSF48452">
    <property type="entry name" value="TPR-like"/>
    <property type="match status" value="1"/>
</dbReference>
<sequence>MARNPGRLVRLFTTASSPKVAAGMPRDPDRLYRRLSRLEKTGGSVAKTLNEYIMEGKAIRKEELTRCIKSLRKYNKFSSALQIMEWMEKRKINFAYSDYAIRLDLIAKAKGVAEAENYFTGLPSDAKNELTYGALLNSYCKELMTDKALAHFKKMDELKYLSRSLPFNNLMTLYLRLGQPEKVEAVVSEMKQRNVGLCSFSYNLWLQSYGSLNDIEGVERVLDEMKKGHKDTFDWTTYSNLATIYVKVGLVEKAESALKLLEEKMGHPDRLAYHFLISLYAGISNRDAVNRVWNMLKSRFEIVTNMSYLVMLHALGKLKDVEGFTSCFKEWESSCSAYDSRVANVAIRIYLEHDMYEEAEKVFQDAVKRTNQPLAKAREMFMVFFLKLHKVHLAIEHMRAIFAESAEAEWQPEDKTVNAFFNYFEEAKDVDGAEKFCKILKHVQSLDATAYTLLLKTYIAAKELAPEMRQRLEEDGIEVHPELESLLEKVCG</sequence>
<comment type="caution">
    <text evidence="7">The sequence shown here is derived from an EMBL/GenBank/DDBJ whole genome shotgun (WGS) entry which is preliminary data.</text>
</comment>
<evidence type="ECO:0008006" key="9">
    <source>
        <dbReference type="Google" id="ProtNLM"/>
    </source>
</evidence>
<evidence type="ECO:0000256" key="5">
    <source>
        <dbReference type="ARBA" id="ARBA00023128"/>
    </source>
</evidence>
<dbReference type="NCBIfam" id="TIGR00756">
    <property type="entry name" value="PPR"/>
    <property type="match status" value="1"/>
</dbReference>
<proteinExistence type="inferred from homology"/>
<protein>
    <recommendedName>
        <fullName evidence="9">Pentacotripeptide-repeat region of PRORP domain-containing protein</fullName>
    </recommendedName>
</protein>
<dbReference type="GO" id="GO:0005739">
    <property type="term" value="C:mitochondrion"/>
    <property type="evidence" value="ECO:0007669"/>
    <property type="project" value="UniProtKB-SubCell"/>
</dbReference>
<keyword evidence="3" id="KW-0677">Repeat</keyword>
<dbReference type="EMBL" id="JAKUCV010001109">
    <property type="protein sequence ID" value="KAJ4847666.1"/>
    <property type="molecule type" value="Genomic_DNA"/>
</dbReference>
<evidence type="ECO:0000256" key="6">
    <source>
        <dbReference type="PROSITE-ProRule" id="PRU00708"/>
    </source>
</evidence>
<dbReference type="OrthoDB" id="1717827at2759"/>
<comment type="subcellular location">
    <subcellularLocation>
        <location evidence="1">Mitochondrion</location>
    </subcellularLocation>
</comment>
<evidence type="ECO:0000256" key="3">
    <source>
        <dbReference type="ARBA" id="ARBA00022737"/>
    </source>
</evidence>
<keyword evidence="4" id="KW-0809">Transit peptide</keyword>
<dbReference type="Proteomes" id="UP001141552">
    <property type="component" value="Unassembled WGS sequence"/>
</dbReference>
<comment type="similarity">
    <text evidence="2">Belongs to the PPR family. P subfamily.</text>
</comment>
<evidence type="ECO:0000313" key="8">
    <source>
        <dbReference type="Proteomes" id="UP001141552"/>
    </source>
</evidence>
<organism evidence="7 8">
    <name type="scientific">Turnera subulata</name>
    <dbReference type="NCBI Taxonomy" id="218843"/>
    <lineage>
        <taxon>Eukaryota</taxon>
        <taxon>Viridiplantae</taxon>
        <taxon>Streptophyta</taxon>
        <taxon>Embryophyta</taxon>
        <taxon>Tracheophyta</taxon>
        <taxon>Spermatophyta</taxon>
        <taxon>Magnoliopsida</taxon>
        <taxon>eudicotyledons</taxon>
        <taxon>Gunneridae</taxon>
        <taxon>Pentapetalae</taxon>
        <taxon>rosids</taxon>
        <taxon>fabids</taxon>
        <taxon>Malpighiales</taxon>
        <taxon>Passifloraceae</taxon>
        <taxon>Turnera</taxon>
    </lineage>
</organism>
<dbReference type="PROSITE" id="PS51375">
    <property type="entry name" value="PPR"/>
    <property type="match status" value="1"/>
</dbReference>
<dbReference type="AlphaFoldDB" id="A0A9Q0JLZ1"/>
<dbReference type="PANTHER" id="PTHR45717:SF8">
    <property type="entry name" value="OS01G0301000 PROTEIN"/>
    <property type="match status" value="1"/>
</dbReference>
<accession>A0A9Q0JLZ1</accession>
<reference evidence="7" key="2">
    <citation type="journal article" date="2023" name="Plants (Basel)">
        <title>Annotation of the Turnera subulata (Passifloraceae) Draft Genome Reveals the S-Locus Evolved after the Divergence of Turneroideae from Passifloroideae in a Stepwise Manner.</title>
        <authorList>
            <person name="Henning P.M."/>
            <person name="Roalson E.H."/>
            <person name="Mir W."/>
            <person name="McCubbin A.G."/>
            <person name="Shore J.S."/>
        </authorList>
    </citation>
    <scope>NUCLEOTIDE SEQUENCE</scope>
    <source>
        <strain evidence="7">F60SS</strain>
    </source>
</reference>
<dbReference type="InterPro" id="IPR011990">
    <property type="entry name" value="TPR-like_helical_dom_sf"/>
</dbReference>
<evidence type="ECO:0000256" key="4">
    <source>
        <dbReference type="ARBA" id="ARBA00022946"/>
    </source>
</evidence>
<evidence type="ECO:0000313" key="7">
    <source>
        <dbReference type="EMBL" id="KAJ4847666.1"/>
    </source>
</evidence>
<keyword evidence="5" id="KW-0496">Mitochondrion</keyword>